<dbReference type="OrthoDB" id="5314041at2759"/>
<evidence type="ECO:0000256" key="1">
    <source>
        <dbReference type="PROSITE-ProRule" id="PRU00023"/>
    </source>
</evidence>
<evidence type="ECO:0000313" key="4">
    <source>
        <dbReference type="RefSeq" id="XP_028033500.1"/>
    </source>
</evidence>
<feature type="compositionally biased region" description="Polar residues" evidence="2">
    <location>
        <begin position="171"/>
        <end position="189"/>
    </location>
</feature>
<organism evidence="3 4">
    <name type="scientific">Bombyx mandarina</name>
    <name type="common">Wild silk moth</name>
    <name type="synonym">Wild silkworm</name>
    <dbReference type="NCBI Taxonomy" id="7092"/>
    <lineage>
        <taxon>Eukaryota</taxon>
        <taxon>Metazoa</taxon>
        <taxon>Ecdysozoa</taxon>
        <taxon>Arthropoda</taxon>
        <taxon>Hexapoda</taxon>
        <taxon>Insecta</taxon>
        <taxon>Pterygota</taxon>
        <taxon>Neoptera</taxon>
        <taxon>Endopterygota</taxon>
        <taxon>Lepidoptera</taxon>
        <taxon>Glossata</taxon>
        <taxon>Ditrysia</taxon>
        <taxon>Bombycoidea</taxon>
        <taxon>Bombycidae</taxon>
        <taxon>Bombycinae</taxon>
        <taxon>Bombyx</taxon>
    </lineage>
</organism>
<dbReference type="GeneID" id="114245512"/>
<proteinExistence type="predicted"/>
<dbReference type="RefSeq" id="XP_028033500.1">
    <property type="nucleotide sequence ID" value="XM_028177699.1"/>
</dbReference>
<dbReference type="Proteomes" id="UP000504629">
    <property type="component" value="Unplaced"/>
</dbReference>
<dbReference type="AlphaFoldDB" id="A0A6J2JVA4"/>
<gene>
    <name evidence="4" type="primary">LOC114245512</name>
</gene>
<reference evidence="4" key="1">
    <citation type="submission" date="2025-08" db="UniProtKB">
        <authorList>
            <consortium name="RefSeq"/>
        </authorList>
    </citation>
    <scope>IDENTIFICATION</scope>
    <source>
        <tissue evidence="4">Silk gland</tissue>
    </source>
</reference>
<dbReference type="PROSITE" id="PS50088">
    <property type="entry name" value="ANK_REPEAT"/>
    <property type="match status" value="1"/>
</dbReference>
<evidence type="ECO:0000313" key="3">
    <source>
        <dbReference type="Proteomes" id="UP000504629"/>
    </source>
</evidence>
<dbReference type="InterPro" id="IPR002110">
    <property type="entry name" value="Ankyrin_rpt"/>
</dbReference>
<evidence type="ECO:0000256" key="2">
    <source>
        <dbReference type="SAM" id="MobiDB-lite"/>
    </source>
</evidence>
<protein>
    <submittedName>
        <fullName evidence="4">Uncharacterized protein LOC114245512</fullName>
    </submittedName>
</protein>
<dbReference type="SUPFAM" id="SSF48403">
    <property type="entry name" value="Ankyrin repeat"/>
    <property type="match status" value="1"/>
</dbReference>
<dbReference type="InterPro" id="IPR036770">
    <property type="entry name" value="Ankyrin_rpt-contain_sf"/>
</dbReference>
<keyword evidence="1" id="KW-0040">ANK repeat</keyword>
<dbReference type="Gene3D" id="1.25.40.20">
    <property type="entry name" value="Ankyrin repeat-containing domain"/>
    <property type="match status" value="1"/>
</dbReference>
<feature type="region of interest" description="Disordered" evidence="2">
    <location>
        <begin position="171"/>
        <end position="249"/>
    </location>
</feature>
<dbReference type="KEGG" id="bman:114245512"/>
<accession>A0A6J2JVA4</accession>
<name>A0A6J2JVA4_BOMMA</name>
<keyword evidence="3" id="KW-1185">Reference proteome</keyword>
<feature type="compositionally biased region" description="Low complexity" evidence="2">
    <location>
        <begin position="225"/>
        <end position="243"/>
    </location>
</feature>
<feature type="compositionally biased region" description="Polar residues" evidence="2">
    <location>
        <begin position="196"/>
        <end position="224"/>
    </location>
</feature>
<sequence>MDVCSSTIRDLIIHDNIDGLIEFLRSGLNPNYEGGWPIRLAARHGLFAVVKLFIQFGADPHLLSGTGASTLQLAVFSGKHWNTDNWIFLLSYCDSSQLADGAAVAIVFKNVVALKQILATGRCNVHIPTSLTGKTLDQLAKGYKVSNWLEAPGSSHFPENEANRPLIITTRPINSRNPSQQNNTCSINSAGRDASVSLQRSSTNTNNAVPNSPRNILQQEPTLNTISPSITSRTSRPSMRSSPHYTDRNLSPSVVRFFNQSVGQSSLTPRQNIVRVSSPTCNETLRH</sequence>
<feature type="repeat" description="ANK" evidence="1">
    <location>
        <begin position="33"/>
        <end position="65"/>
    </location>
</feature>